<feature type="compositionally biased region" description="Basic and acidic residues" evidence="1">
    <location>
        <begin position="156"/>
        <end position="170"/>
    </location>
</feature>
<evidence type="ECO:0000256" key="1">
    <source>
        <dbReference type="SAM" id="MobiDB-lite"/>
    </source>
</evidence>
<organism evidence="2 3">
    <name type="scientific">Sphagnum jensenii</name>
    <dbReference type="NCBI Taxonomy" id="128206"/>
    <lineage>
        <taxon>Eukaryota</taxon>
        <taxon>Viridiplantae</taxon>
        <taxon>Streptophyta</taxon>
        <taxon>Embryophyta</taxon>
        <taxon>Bryophyta</taxon>
        <taxon>Sphagnophytina</taxon>
        <taxon>Sphagnopsida</taxon>
        <taxon>Sphagnales</taxon>
        <taxon>Sphagnaceae</taxon>
        <taxon>Sphagnum</taxon>
    </lineage>
</organism>
<evidence type="ECO:0000313" key="2">
    <source>
        <dbReference type="EMBL" id="CAK9856775.1"/>
    </source>
</evidence>
<feature type="region of interest" description="Disordered" evidence="1">
    <location>
        <begin position="149"/>
        <end position="180"/>
    </location>
</feature>
<comment type="caution">
    <text evidence="2">The sequence shown here is derived from an EMBL/GenBank/DDBJ whole genome shotgun (WGS) entry which is preliminary data.</text>
</comment>
<sequence length="234" mass="25652">MTAHDTIVDQPNSKREDTHAELQMYGVRILSLQTKQTSDIYDTTFVLDSSCVGGHLLTTPGSHLLLSQSRRATGHSLHSVTGKIRAEYMGYLPLPGIAFYAGIDTVNLLSLDLWEQHDMRYDAGSRLHSQEPLAASTATSAFRRITTNHTDLSTSEIERAHDARSLHENSGHPSDGVLSNVLDNGNLRDCNLTSQDIRNMRSHFRPCQACFEGKATMPRGVPGLPPPVPASSCT</sequence>
<accession>A0ABP1A192</accession>
<keyword evidence="3" id="KW-1185">Reference proteome</keyword>
<evidence type="ECO:0000313" key="3">
    <source>
        <dbReference type="Proteomes" id="UP001497522"/>
    </source>
</evidence>
<dbReference type="EMBL" id="CAXHBF010000572">
    <property type="protein sequence ID" value="CAK9856775.1"/>
    <property type="molecule type" value="Genomic_DNA"/>
</dbReference>
<reference evidence="2" key="1">
    <citation type="submission" date="2024-03" db="EMBL/GenBank/DDBJ databases">
        <authorList>
            <consortium name="ELIXIR-Norway"/>
            <consortium name="Elixir Norway"/>
        </authorList>
    </citation>
    <scope>NUCLEOTIDE SEQUENCE</scope>
</reference>
<protein>
    <submittedName>
        <fullName evidence="2">Uncharacterized protein</fullName>
    </submittedName>
</protein>
<dbReference type="Proteomes" id="UP001497522">
    <property type="component" value="Unassembled WGS sequence"/>
</dbReference>
<proteinExistence type="predicted"/>
<name>A0ABP1A192_9BRYO</name>
<gene>
    <name evidence="2" type="ORF">CSSPJE1EN2_LOCUS26707</name>
</gene>